<dbReference type="InterPro" id="IPR036514">
    <property type="entry name" value="SGNH_hydro_sf"/>
</dbReference>
<protein>
    <submittedName>
        <fullName evidence="3">Lysophospholipase L1-like esterase</fullName>
    </submittedName>
</protein>
<name>A0A495QHS0_9ACTN</name>
<accession>A0A495QHS0</accession>
<sequence>MGCSWTMGGHPMTSRRARRGAATLVLCLVLAALSATGCSVFQGSVHRSAAADGPGKGDEPERRPSPSMVMFLGDSYTVGDRGLDPEATFASGTARLLGWHVVVAGRAGAGFVNKSAGAAYLGLYEGQLGWRPAPDLLIVSGGHNDWRVPAPQVAAAAHVVLDRAKRRWPGTHIVLMGPLWGSGEPTPGAVAVRDALQRLAGQLAVPFVDPIGEQWITGTRQARTGNAFRFIKRDGTHPNPAGHRYLATRLVSDLQRLGLDRPVRKD</sequence>
<dbReference type="Pfam" id="PF13472">
    <property type="entry name" value="Lipase_GDSL_2"/>
    <property type="match status" value="1"/>
</dbReference>
<evidence type="ECO:0000256" key="1">
    <source>
        <dbReference type="SAM" id="MobiDB-lite"/>
    </source>
</evidence>
<dbReference type="EMBL" id="RBWU01000005">
    <property type="protein sequence ID" value="RKS71661.1"/>
    <property type="molecule type" value="Genomic_DNA"/>
</dbReference>
<evidence type="ECO:0000259" key="2">
    <source>
        <dbReference type="Pfam" id="PF13472"/>
    </source>
</evidence>
<dbReference type="AlphaFoldDB" id="A0A495QHS0"/>
<dbReference type="SUPFAM" id="SSF52266">
    <property type="entry name" value="SGNH hydrolase"/>
    <property type="match status" value="1"/>
</dbReference>
<comment type="caution">
    <text evidence="3">The sequence shown here is derived from an EMBL/GenBank/DDBJ whole genome shotgun (WGS) entry which is preliminary data.</text>
</comment>
<dbReference type="PANTHER" id="PTHR30383">
    <property type="entry name" value="THIOESTERASE 1/PROTEASE 1/LYSOPHOSPHOLIPASE L1"/>
    <property type="match status" value="1"/>
</dbReference>
<dbReference type="Gene3D" id="3.40.50.1110">
    <property type="entry name" value="SGNH hydrolase"/>
    <property type="match status" value="1"/>
</dbReference>
<gene>
    <name evidence="3" type="ORF">BZB76_4468</name>
</gene>
<dbReference type="InterPro" id="IPR051532">
    <property type="entry name" value="Ester_Hydrolysis_Enzymes"/>
</dbReference>
<feature type="compositionally biased region" description="Basic and acidic residues" evidence="1">
    <location>
        <begin position="55"/>
        <end position="64"/>
    </location>
</feature>
<evidence type="ECO:0000313" key="3">
    <source>
        <dbReference type="EMBL" id="RKS71661.1"/>
    </source>
</evidence>
<proteinExistence type="predicted"/>
<feature type="region of interest" description="Disordered" evidence="1">
    <location>
        <begin position="47"/>
        <end position="66"/>
    </location>
</feature>
<dbReference type="InterPro" id="IPR013830">
    <property type="entry name" value="SGNH_hydro"/>
</dbReference>
<organism evidence="3 4">
    <name type="scientific">Actinomadura pelletieri DSM 43383</name>
    <dbReference type="NCBI Taxonomy" id="1120940"/>
    <lineage>
        <taxon>Bacteria</taxon>
        <taxon>Bacillati</taxon>
        <taxon>Actinomycetota</taxon>
        <taxon>Actinomycetes</taxon>
        <taxon>Streptosporangiales</taxon>
        <taxon>Thermomonosporaceae</taxon>
        <taxon>Actinomadura</taxon>
    </lineage>
</organism>
<feature type="domain" description="SGNH hydrolase-type esterase" evidence="2">
    <location>
        <begin position="71"/>
        <end position="244"/>
    </location>
</feature>
<dbReference type="Proteomes" id="UP000274601">
    <property type="component" value="Unassembled WGS sequence"/>
</dbReference>
<dbReference type="CDD" id="cd00229">
    <property type="entry name" value="SGNH_hydrolase"/>
    <property type="match status" value="1"/>
</dbReference>
<reference evidence="3 4" key="1">
    <citation type="submission" date="2018-10" db="EMBL/GenBank/DDBJ databases">
        <title>Genomic Encyclopedia of Archaeal and Bacterial Type Strains, Phase II (KMG-II): from individual species to whole genera.</title>
        <authorList>
            <person name="Goeker M."/>
        </authorList>
    </citation>
    <scope>NUCLEOTIDE SEQUENCE [LARGE SCALE GENOMIC DNA]</scope>
    <source>
        <strain evidence="3 4">DSM 43383</strain>
    </source>
</reference>
<evidence type="ECO:0000313" key="4">
    <source>
        <dbReference type="Proteomes" id="UP000274601"/>
    </source>
</evidence>
<keyword evidence="4" id="KW-1185">Reference proteome</keyword>